<dbReference type="InterPro" id="IPR017946">
    <property type="entry name" value="PLC-like_Pdiesterase_TIM-brl"/>
</dbReference>
<dbReference type="RefSeq" id="WP_166226228.1">
    <property type="nucleotide sequence ID" value="NZ_CP049801.1"/>
</dbReference>
<dbReference type="Proteomes" id="UP000502297">
    <property type="component" value="Chromosome"/>
</dbReference>
<dbReference type="GO" id="GO:0006629">
    <property type="term" value="P:lipid metabolic process"/>
    <property type="evidence" value="ECO:0007669"/>
    <property type="project" value="InterPro"/>
</dbReference>
<reference evidence="3 4" key="1">
    <citation type="submission" date="2020-03" db="EMBL/GenBank/DDBJ databases">
        <authorList>
            <person name="Zhu W."/>
        </authorList>
    </citation>
    <scope>NUCLEOTIDE SEQUENCE [LARGE SCALE GENOMIC DNA]</scope>
    <source>
        <strain evidence="3 4">323-1</strain>
    </source>
</reference>
<dbReference type="PANTHER" id="PTHR46211">
    <property type="entry name" value="GLYCEROPHOSPHORYL DIESTER PHOSPHODIESTERASE"/>
    <property type="match status" value="1"/>
</dbReference>
<feature type="signal peptide" evidence="1">
    <location>
        <begin position="1"/>
        <end position="20"/>
    </location>
</feature>
<dbReference type="Gene3D" id="2.60.120.560">
    <property type="entry name" value="Exo-inulinase, domain 1"/>
    <property type="match status" value="1"/>
</dbReference>
<evidence type="ECO:0000259" key="2">
    <source>
        <dbReference type="PROSITE" id="PS51704"/>
    </source>
</evidence>
<dbReference type="EMBL" id="CP049801">
    <property type="protein sequence ID" value="QIO07307.1"/>
    <property type="molecule type" value="Genomic_DNA"/>
</dbReference>
<keyword evidence="4" id="KW-1185">Reference proteome</keyword>
<dbReference type="InterPro" id="IPR010496">
    <property type="entry name" value="AL/BT2_dom"/>
</dbReference>
<keyword evidence="1" id="KW-0732">Signal</keyword>
<accession>A0A6G8RZI4</accession>
<evidence type="ECO:0000256" key="1">
    <source>
        <dbReference type="SAM" id="SignalP"/>
    </source>
</evidence>
<evidence type="ECO:0000313" key="3">
    <source>
        <dbReference type="EMBL" id="QIO07307.1"/>
    </source>
</evidence>
<dbReference type="KEGG" id="asha:G8E00_15855"/>
<protein>
    <submittedName>
        <fullName evidence="3">DUF1080 domain-containing protein</fullName>
    </submittedName>
</protein>
<name>A0A6G8RZI4_9GAMM</name>
<feature type="domain" description="GP-PDE" evidence="2">
    <location>
        <begin position="466"/>
        <end position="701"/>
    </location>
</feature>
<dbReference type="Gene3D" id="3.20.20.190">
    <property type="entry name" value="Phosphatidylinositol (PI) phosphodiesterase"/>
    <property type="match status" value="2"/>
</dbReference>
<dbReference type="InterPro" id="IPR030395">
    <property type="entry name" value="GP_PDE_dom"/>
</dbReference>
<dbReference type="PROSITE" id="PS51704">
    <property type="entry name" value="GP_PDE"/>
    <property type="match status" value="1"/>
</dbReference>
<feature type="chain" id="PRO_5026310611" evidence="1">
    <location>
        <begin position="21"/>
        <end position="791"/>
    </location>
</feature>
<evidence type="ECO:0000313" key="4">
    <source>
        <dbReference type="Proteomes" id="UP000502297"/>
    </source>
</evidence>
<dbReference type="Pfam" id="PF06439">
    <property type="entry name" value="3keto-disac_hyd"/>
    <property type="match status" value="1"/>
</dbReference>
<dbReference type="AlphaFoldDB" id="A0A6G8RZI4"/>
<sequence length="791" mass="89345">MKTLKYAVLYTCILVTSTYANTTSKTFESKSANNVQLEHQQQINTSKIIYEQQFSTLSTLGIGWKIPGNNPGRVYIDQGFLWIDGRQNALIPTSLILPQLIQDNKNYQIELEFTLADVVNESRWAGLIYQVQLGQGVIPTEYYQFTIRQNTTLQNGTEFGRRLKNGKWQVETTQPYPAPVLANQIYTARIEMVGNRVQHYLNQQLVQEIELADPMTQAEIGFSTAGALMKIKSIKVSEILEKSKQQMTQNNSKESINISGAPILITKADSVKGTSERSSRASFYQIDQSLRLLNTAAQSTGSLLELIKTKQLPNVLILEVQDIKTVEALKQHIAQQDFAQMILVSKKTDVLDTVNSQLPWVKTALDLTDQHTLKSNPTSLNQVIRLANGASTKIVILPKTMMTKSNIRYIQQRLMNVWLDAALFKEDLPDIAQNLTLGANGILTKNPEAYAQLLKQFPRDTLLRSPFMIAHRGVPSLEDENTLESAVHAMKLGADLVENDIQLTKDLKIVVMHDNTIDRTTTAKGKVVEMTWAELSQLKSKNKNYKIPLLSDYFKVLKQHKNVVLMVEMKSANPELIRLLKKEIEQYDVSDQVVLTSFNHEQILRAKQQIPEISTGILIGYLPNHASLQNNVAQVVQQAQQYHSSYHPPFRKDLVRLFSASQGFGVSFWPWNLNDEKFKSLYLAGISGVTTDHIQNYGNFVLNADVKSSLSIRTGQVLNVEVNLTRQNGEKFKDKPTEFIVLEGAPKYSLEHGQLKFLGKGTAYVLVGYRYAMDTQNRYSVYSEPIQINIK</sequence>
<dbReference type="PANTHER" id="PTHR46211:SF14">
    <property type="entry name" value="GLYCEROPHOSPHODIESTER PHOSPHODIESTERASE"/>
    <property type="match status" value="1"/>
</dbReference>
<dbReference type="SUPFAM" id="SSF51695">
    <property type="entry name" value="PLC-like phosphodiesterases"/>
    <property type="match status" value="1"/>
</dbReference>
<gene>
    <name evidence="3" type="ORF">G8E00_15855</name>
</gene>
<dbReference type="Pfam" id="PF03009">
    <property type="entry name" value="GDPD"/>
    <property type="match status" value="1"/>
</dbReference>
<organism evidence="3 4">
    <name type="scientific">Acinetobacter shaoyimingii</name>
    <dbReference type="NCBI Taxonomy" id="2715164"/>
    <lineage>
        <taxon>Bacteria</taxon>
        <taxon>Pseudomonadati</taxon>
        <taxon>Pseudomonadota</taxon>
        <taxon>Gammaproteobacteria</taxon>
        <taxon>Moraxellales</taxon>
        <taxon>Moraxellaceae</taxon>
        <taxon>Acinetobacter</taxon>
    </lineage>
</organism>
<dbReference type="GO" id="GO:0008081">
    <property type="term" value="F:phosphoric diester hydrolase activity"/>
    <property type="evidence" value="ECO:0007669"/>
    <property type="project" value="InterPro"/>
</dbReference>
<proteinExistence type="predicted"/>